<gene>
    <name evidence="2" type="ORF">SEMRO_1060_G236660.1</name>
</gene>
<organism evidence="2 3">
    <name type="scientific">Seminavis robusta</name>
    <dbReference type="NCBI Taxonomy" id="568900"/>
    <lineage>
        <taxon>Eukaryota</taxon>
        <taxon>Sar</taxon>
        <taxon>Stramenopiles</taxon>
        <taxon>Ochrophyta</taxon>
        <taxon>Bacillariophyta</taxon>
        <taxon>Bacillariophyceae</taxon>
        <taxon>Bacillariophycidae</taxon>
        <taxon>Naviculales</taxon>
        <taxon>Naviculaceae</taxon>
        <taxon>Seminavis</taxon>
    </lineage>
</organism>
<evidence type="ECO:0000256" key="1">
    <source>
        <dbReference type="SAM" id="MobiDB-lite"/>
    </source>
</evidence>
<protein>
    <submittedName>
        <fullName evidence="2">Uncharacterized protein</fullName>
    </submittedName>
</protein>
<reference evidence="2" key="1">
    <citation type="submission" date="2020-06" db="EMBL/GenBank/DDBJ databases">
        <authorList>
            <consortium name="Plant Systems Biology data submission"/>
        </authorList>
    </citation>
    <scope>NUCLEOTIDE SEQUENCE</scope>
    <source>
        <strain evidence="2">D6</strain>
    </source>
</reference>
<feature type="compositionally biased region" description="Polar residues" evidence="1">
    <location>
        <begin position="15"/>
        <end position="25"/>
    </location>
</feature>
<comment type="caution">
    <text evidence="2">The sequence shown here is derived from an EMBL/GenBank/DDBJ whole genome shotgun (WGS) entry which is preliminary data.</text>
</comment>
<dbReference type="Proteomes" id="UP001153069">
    <property type="component" value="Unassembled WGS sequence"/>
</dbReference>
<dbReference type="EMBL" id="CAICTM010001058">
    <property type="protein sequence ID" value="CAB9519945.1"/>
    <property type="molecule type" value="Genomic_DNA"/>
</dbReference>
<proteinExistence type="predicted"/>
<evidence type="ECO:0000313" key="3">
    <source>
        <dbReference type="Proteomes" id="UP001153069"/>
    </source>
</evidence>
<name>A0A9N8EGG8_9STRA</name>
<sequence>MQHTTIAHGFDSIHPESQNKPTSTSHKTEIIIAKTSITNKQSIRQSRANHASHSHLFQWQHHITNSSNEETLRTPLLPTENFENTLPDGILTINAFEIAEGGYDEFVATILNRLVEICQANPWLLGRLEQTRTISLTSPLNGDFEIVTPVNLDRSALQARIQKDVFVESPSDLDWWNTLDGSPLADLMNFVAAKGPTANSTTGLHPNLPGRTYHDLSKLLKSHPDTGIPTGPESAKAQSSLFRVVILPTPTRRHAFLIMGMSHTVADGNTYHRILHMLLGSTNRKTRQPVEIVPLAYDMRASSLELQQEVDLQTLVKNYKRERDAVVPEAKLMDQIKLGLDIGRSAMKEQFYEGRQLQSFVTLVNLQEINRLKEEYAAPQFQDAVFAEDSERPPKSQTLSTNDILVCELSKLLNIDRVDTLEYRSS</sequence>
<keyword evidence="3" id="KW-1185">Reference proteome</keyword>
<evidence type="ECO:0000313" key="2">
    <source>
        <dbReference type="EMBL" id="CAB9519945.1"/>
    </source>
</evidence>
<feature type="region of interest" description="Disordered" evidence="1">
    <location>
        <begin position="1"/>
        <end position="26"/>
    </location>
</feature>
<accession>A0A9N8EGG8</accession>
<dbReference type="AlphaFoldDB" id="A0A9N8EGG8"/>